<organism evidence="5 6">
    <name type="scientific">Phyllobacterium myrsinacearum</name>
    <dbReference type="NCBI Taxonomy" id="28101"/>
    <lineage>
        <taxon>Bacteria</taxon>
        <taxon>Pseudomonadati</taxon>
        <taxon>Pseudomonadota</taxon>
        <taxon>Alphaproteobacteria</taxon>
        <taxon>Hyphomicrobiales</taxon>
        <taxon>Phyllobacteriaceae</taxon>
        <taxon>Phyllobacterium</taxon>
    </lineage>
</organism>
<comment type="caution">
    <text evidence="5">The sequence shown here is derived from an EMBL/GenBank/DDBJ whole genome shotgun (WGS) entry which is preliminary data.</text>
</comment>
<evidence type="ECO:0000256" key="2">
    <source>
        <dbReference type="ARBA" id="ARBA00023125"/>
    </source>
</evidence>
<dbReference type="GO" id="GO:0043565">
    <property type="term" value="F:sequence-specific DNA binding"/>
    <property type="evidence" value="ECO:0007669"/>
    <property type="project" value="InterPro"/>
</dbReference>
<reference evidence="5 6" key="1">
    <citation type="submission" date="2020-07" db="EMBL/GenBank/DDBJ databases">
        <title>Genomic Encyclopedia of Type Strains, Phase IV (KMG-V): Genome sequencing to study the core and pangenomes of soil and plant-associated prokaryotes.</title>
        <authorList>
            <person name="Whitman W."/>
        </authorList>
    </citation>
    <scope>NUCLEOTIDE SEQUENCE [LARGE SCALE GENOMIC DNA]</scope>
    <source>
        <strain evidence="5 6">AN3</strain>
    </source>
</reference>
<dbReference type="AlphaFoldDB" id="A0A839EU06"/>
<dbReference type="Pfam" id="PF12833">
    <property type="entry name" value="HTH_18"/>
    <property type="match status" value="1"/>
</dbReference>
<evidence type="ECO:0000313" key="6">
    <source>
        <dbReference type="Proteomes" id="UP000549052"/>
    </source>
</evidence>
<feature type="domain" description="HTH araC/xylS-type" evidence="4">
    <location>
        <begin position="189"/>
        <end position="287"/>
    </location>
</feature>
<dbReference type="SMART" id="SM00342">
    <property type="entry name" value="HTH_ARAC"/>
    <property type="match status" value="1"/>
</dbReference>
<dbReference type="GO" id="GO:0003700">
    <property type="term" value="F:DNA-binding transcription factor activity"/>
    <property type="evidence" value="ECO:0007669"/>
    <property type="project" value="InterPro"/>
</dbReference>
<evidence type="ECO:0000256" key="1">
    <source>
        <dbReference type="ARBA" id="ARBA00023015"/>
    </source>
</evidence>
<dbReference type="PROSITE" id="PS01124">
    <property type="entry name" value="HTH_ARAC_FAMILY_2"/>
    <property type="match status" value="1"/>
</dbReference>
<gene>
    <name evidence="5" type="ORF">FHW16_004561</name>
</gene>
<dbReference type="PANTHER" id="PTHR43436:SF1">
    <property type="entry name" value="TRANSCRIPTIONAL REGULATORY PROTEIN"/>
    <property type="match status" value="1"/>
</dbReference>
<keyword evidence="6" id="KW-1185">Reference proteome</keyword>
<dbReference type="InterPro" id="IPR018062">
    <property type="entry name" value="HTH_AraC-typ_CS"/>
</dbReference>
<dbReference type="InterPro" id="IPR018060">
    <property type="entry name" value="HTH_AraC"/>
</dbReference>
<protein>
    <submittedName>
        <fullName evidence="5">AraC-like DNA-binding protein</fullName>
    </submittedName>
</protein>
<dbReference type="Proteomes" id="UP000549052">
    <property type="component" value="Unassembled WGS sequence"/>
</dbReference>
<keyword evidence="3" id="KW-0804">Transcription</keyword>
<keyword evidence="1" id="KW-0805">Transcription regulation</keyword>
<dbReference type="PANTHER" id="PTHR43436">
    <property type="entry name" value="ARAC-FAMILY TRANSCRIPTIONAL REGULATOR"/>
    <property type="match status" value="1"/>
</dbReference>
<name>A0A839EU06_9HYPH</name>
<proteinExistence type="predicted"/>
<evidence type="ECO:0000313" key="5">
    <source>
        <dbReference type="EMBL" id="MBA8880836.1"/>
    </source>
</evidence>
<dbReference type="SUPFAM" id="SSF46689">
    <property type="entry name" value="Homeodomain-like"/>
    <property type="match status" value="2"/>
</dbReference>
<dbReference type="Pfam" id="PF06719">
    <property type="entry name" value="AraC_N"/>
    <property type="match status" value="1"/>
</dbReference>
<dbReference type="Gene3D" id="1.10.10.60">
    <property type="entry name" value="Homeodomain-like"/>
    <property type="match status" value="2"/>
</dbReference>
<dbReference type="InterPro" id="IPR009594">
    <property type="entry name" value="Tscrpt_reg_HTH_AraC_N"/>
</dbReference>
<evidence type="ECO:0000259" key="4">
    <source>
        <dbReference type="PROSITE" id="PS01124"/>
    </source>
</evidence>
<sequence length="297" mass="32743">MEQLAEISTLIARHTGTDGQAMPIPGIRLLSSSVPTEPINGFYEPAFALVAQGAKRTMVGNRIFEYGAGQYLVVSLGLPIAGHVTTASHEEPYLAFRLSLNPPVIASLLLEASTANQSTSDPLGLAVSHASPEIIDAVIRLLRLIDRPEDLAILWPMLEREILWRLLTGEQGNSVRQIGLADSRLSQINRAIRWIRAHYAEIFRIDDLADIAGMSAASFHRHFRAITAMSPLQYQKQIRLQQARAWLIAESRDVASVGFAVGYESPSQFSREYRRLFGVPPGKDIVRLRSSPQPGLA</sequence>
<keyword evidence="2 5" id="KW-0238">DNA-binding</keyword>
<dbReference type="RefSeq" id="WP_182551459.1">
    <property type="nucleotide sequence ID" value="NZ_JACGXN010000009.1"/>
</dbReference>
<accession>A0A839EU06</accession>
<dbReference type="PROSITE" id="PS00041">
    <property type="entry name" value="HTH_ARAC_FAMILY_1"/>
    <property type="match status" value="1"/>
</dbReference>
<evidence type="ECO:0000256" key="3">
    <source>
        <dbReference type="ARBA" id="ARBA00023163"/>
    </source>
</evidence>
<dbReference type="InterPro" id="IPR009057">
    <property type="entry name" value="Homeodomain-like_sf"/>
</dbReference>
<dbReference type="EMBL" id="JACGXN010000009">
    <property type="protein sequence ID" value="MBA8880836.1"/>
    <property type="molecule type" value="Genomic_DNA"/>
</dbReference>